<accession>A0AAU7AQ46</accession>
<feature type="signal peptide" evidence="1">
    <location>
        <begin position="1"/>
        <end position="33"/>
    </location>
</feature>
<dbReference type="InterPro" id="IPR007407">
    <property type="entry name" value="DUF459"/>
</dbReference>
<dbReference type="Pfam" id="PF04311">
    <property type="entry name" value="DUF459"/>
    <property type="match status" value="1"/>
</dbReference>
<evidence type="ECO:0008006" key="3">
    <source>
        <dbReference type="Google" id="ProtNLM"/>
    </source>
</evidence>
<keyword evidence="1" id="KW-0732">Signal</keyword>
<dbReference type="SUPFAM" id="SSF52266">
    <property type="entry name" value="SGNH hydrolase"/>
    <property type="match status" value="1"/>
</dbReference>
<evidence type="ECO:0000256" key="1">
    <source>
        <dbReference type="SAM" id="SignalP"/>
    </source>
</evidence>
<proteinExistence type="predicted"/>
<protein>
    <recommendedName>
        <fullName evidence="3">SGNH hydrolase-type esterase domain-containing protein</fullName>
    </recommendedName>
</protein>
<dbReference type="AlphaFoldDB" id="A0AAU7AQ46"/>
<reference evidence="2" key="1">
    <citation type="submission" date="2022-12" db="EMBL/GenBank/DDBJ databases">
        <title>Paraconexibacter alkalitolerans sp. nov. and Baekduia alba sp. nov., isolated from soil and emended description of the genera Paraconexibacter (Chun et al., 2020) and Baekduia (An et al., 2020).</title>
        <authorList>
            <person name="Vieira S."/>
            <person name="Huber K.J."/>
            <person name="Geppert A."/>
            <person name="Wolf J."/>
            <person name="Neumann-Schaal M."/>
            <person name="Muesken M."/>
            <person name="Overmann J."/>
        </authorList>
    </citation>
    <scope>NUCLEOTIDE SEQUENCE</scope>
    <source>
        <strain evidence="2">AEG42_29</strain>
    </source>
</reference>
<dbReference type="Gene3D" id="3.40.50.1110">
    <property type="entry name" value="SGNH hydrolase"/>
    <property type="match status" value="1"/>
</dbReference>
<dbReference type="KEGG" id="parq:DSM112329_00440"/>
<dbReference type="RefSeq" id="WP_354700176.1">
    <property type="nucleotide sequence ID" value="NZ_CP114014.1"/>
</dbReference>
<evidence type="ECO:0000313" key="2">
    <source>
        <dbReference type="EMBL" id="XAY03620.1"/>
    </source>
</evidence>
<sequence>MADFLGRGTSGLRACAAAGLAAALAVVAPVAHSQDPPARPMSLTASAAAPGHIELSVTGVPGDVVQLSEVFGGREFPLKLITVTSGSATVPDITTWRCDRSVRRFIARSGSTNGPPRTATAVVRTPSCAHRLAMVAVPARVRPGKATTVRLTDRWRLGGYFADVCATSAAGLERCRRVRVPPGRLRHKTQVRLAREGTWTLSAKPTFGSAVQRTVSVRRGVALRVLVTGDSMTYGIFNDLARRLAPTGGTVRGDPNPGTGVSKPEFVNWPVHARVINKAVRPDVTFVMLGAAGDSEPLTTDAGNEAVCCGPAWVAEYSRRLREIMRTFTRDGHSLVYWALLPAPRPTADRPQRPAQWHAVNTAILLAAKTFPDGVIVIDKIGNVISPGDVWTESITYKGRSVVVREPDGVHLNKTGTGIAAGIIYRQLAADGMLRP</sequence>
<name>A0AAU7AQ46_9ACTN</name>
<gene>
    <name evidence="2" type="ORF">DSM112329_00440</name>
</gene>
<organism evidence="2">
    <name type="scientific">Paraconexibacter sp. AEG42_29</name>
    <dbReference type="NCBI Taxonomy" id="2997339"/>
    <lineage>
        <taxon>Bacteria</taxon>
        <taxon>Bacillati</taxon>
        <taxon>Actinomycetota</taxon>
        <taxon>Thermoleophilia</taxon>
        <taxon>Solirubrobacterales</taxon>
        <taxon>Paraconexibacteraceae</taxon>
        <taxon>Paraconexibacter</taxon>
    </lineage>
</organism>
<feature type="chain" id="PRO_5043851270" description="SGNH hydrolase-type esterase domain-containing protein" evidence="1">
    <location>
        <begin position="34"/>
        <end position="436"/>
    </location>
</feature>
<dbReference type="InterPro" id="IPR036514">
    <property type="entry name" value="SGNH_hydro_sf"/>
</dbReference>
<dbReference type="EMBL" id="CP114014">
    <property type="protein sequence ID" value="XAY03620.1"/>
    <property type="molecule type" value="Genomic_DNA"/>
</dbReference>